<dbReference type="EnsemblPlants" id="KQJ89328">
    <property type="protein sequence ID" value="KQJ89328"/>
    <property type="gene ID" value="BRADI_4g24910v3"/>
</dbReference>
<evidence type="ECO:0000256" key="1">
    <source>
        <dbReference type="SAM" id="MobiDB-lite"/>
    </source>
</evidence>
<dbReference type="AlphaFoldDB" id="A0A0Q3IT46"/>
<dbReference type="Proteomes" id="UP000008810">
    <property type="component" value="Chromosome 4"/>
</dbReference>
<reference evidence="2 3" key="1">
    <citation type="journal article" date="2010" name="Nature">
        <title>Genome sequencing and analysis of the model grass Brachypodium distachyon.</title>
        <authorList>
            <consortium name="International Brachypodium Initiative"/>
        </authorList>
    </citation>
    <scope>NUCLEOTIDE SEQUENCE [LARGE SCALE GENOMIC DNA]</scope>
    <source>
        <strain evidence="2 3">Bd21</strain>
    </source>
</reference>
<evidence type="ECO:0000313" key="2">
    <source>
        <dbReference type="EMBL" id="KQJ89328.1"/>
    </source>
</evidence>
<protein>
    <submittedName>
        <fullName evidence="2 3">Uncharacterized protein</fullName>
    </submittedName>
</protein>
<reference evidence="2" key="2">
    <citation type="submission" date="2017-06" db="EMBL/GenBank/DDBJ databases">
        <title>WGS assembly of Brachypodium distachyon.</title>
        <authorList>
            <consortium name="The International Brachypodium Initiative"/>
            <person name="Lucas S."/>
            <person name="Harmon-Smith M."/>
            <person name="Lail K."/>
            <person name="Tice H."/>
            <person name="Grimwood J."/>
            <person name="Bruce D."/>
            <person name="Barry K."/>
            <person name="Shu S."/>
            <person name="Lindquist E."/>
            <person name="Wang M."/>
            <person name="Pitluck S."/>
            <person name="Vogel J.P."/>
            <person name="Garvin D.F."/>
            <person name="Mockler T.C."/>
            <person name="Schmutz J."/>
            <person name="Rokhsar D."/>
            <person name="Bevan M.W."/>
        </authorList>
    </citation>
    <scope>NUCLEOTIDE SEQUENCE</scope>
    <source>
        <strain evidence="2">Bd21</strain>
    </source>
</reference>
<name>A0A0Q3IT46_BRADI</name>
<organism evidence="2">
    <name type="scientific">Brachypodium distachyon</name>
    <name type="common">Purple false brome</name>
    <name type="synonym">Trachynia distachya</name>
    <dbReference type="NCBI Taxonomy" id="15368"/>
    <lineage>
        <taxon>Eukaryota</taxon>
        <taxon>Viridiplantae</taxon>
        <taxon>Streptophyta</taxon>
        <taxon>Embryophyta</taxon>
        <taxon>Tracheophyta</taxon>
        <taxon>Spermatophyta</taxon>
        <taxon>Magnoliopsida</taxon>
        <taxon>Liliopsida</taxon>
        <taxon>Poales</taxon>
        <taxon>Poaceae</taxon>
        <taxon>BOP clade</taxon>
        <taxon>Pooideae</taxon>
        <taxon>Stipodae</taxon>
        <taxon>Brachypodieae</taxon>
        <taxon>Brachypodium</taxon>
    </lineage>
</organism>
<feature type="region of interest" description="Disordered" evidence="1">
    <location>
        <begin position="1"/>
        <end position="22"/>
    </location>
</feature>
<reference evidence="3" key="3">
    <citation type="submission" date="2018-08" db="UniProtKB">
        <authorList>
            <consortium name="EnsemblPlants"/>
        </authorList>
    </citation>
    <scope>IDENTIFICATION</scope>
    <source>
        <strain evidence="3">cv. Bd21</strain>
    </source>
</reference>
<dbReference type="Gramene" id="KQJ89328">
    <property type="protein sequence ID" value="KQJ89328"/>
    <property type="gene ID" value="BRADI_4g24910v3"/>
</dbReference>
<accession>A0A0Q3IT46</accession>
<keyword evidence="4" id="KW-1185">Reference proteome</keyword>
<dbReference type="InParanoid" id="A0A0Q3IT46"/>
<sequence length="100" mass="11314">MFFRGHRIAPRPPPPFPRPRLRRCCRPFPPQQPLTSSASSASPFSPSWGSLFLLVRSPPLYMVPHLRPPMASPPYPLPMALPLSDVVPLLALETTTWYRI</sequence>
<evidence type="ECO:0000313" key="3">
    <source>
        <dbReference type="EnsemblPlants" id="KQJ89328"/>
    </source>
</evidence>
<dbReference type="EMBL" id="CM000883">
    <property type="protein sequence ID" value="KQJ89328.1"/>
    <property type="molecule type" value="Genomic_DNA"/>
</dbReference>
<proteinExistence type="predicted"/>
<gene>
    <name evidence="2" type="ORF">BRADI_4g24910v3</name>
</gene>
<evidence type="ECO:0000313" key="4">
    <source>
        <dbReference type="Proteomes" id="UP000008810"/>
    </source>
</evidence>